<evidence type="ECO:0000256" key="4">
    <source>
        <dbReference type="ARBA" id="ARBA00022448"/>
    </source>
</evidence>
<evidence type="ECO:0000256" key="11">
    <source>
        <dbReference type="ARBA" id="ARBA00024816"/>
    </source>
</evidence>
<comment type="caution">
    <text evidence="17">The sequence shown here is derived from an EMBL/GenBank/DDBJ whole genome shotgun (WGS) entry which is preliminary data.</text>
</comment>
<feature type="signal peptide" evidence="15">
    <location>
        <begin position="1"/>
        <end position="17"/>
    </location>
</feature>
<feature type="chain" id="PRO_5026691663" description="Biopolymer transport protein ExbB" evidence="15">
    <location>
        <begin position="18"/>
        <end position="374"/>
    </location>
</feature>
<accession>A0A6N9T4X8</accession>
<evidence type="ECO:0000313" key="17">
    <source>
        <dbReference type="EMBL" id="NDW05632.1"/>
    </source>
</evidence>
<dbReference type="InterPro" id="IPR014164">
    <property type="entry name" value="TonB_ExbB_1"/>
</dbReference>
<dbReference type="Proteomes" id="UP000469011">
    <property type="component" value="Unassembled WGS sequence"/>
</dbReference>
<dbReference type="PANTHER" id="PTHR30625:SF16">
    <property type="entry name" value="BIOPOLYMER TRANSPORT PROTEIN EXBB"/>
    <property type="match status" value="1"/>
</dbReference>
<keyword evidence="5" id="KW-1003">Cell membrane</keyword>
<name>A0A6N9T4X8_9HYPH</name>
<dbReference type="EMBL" id="JAAAMG010000011">
    <property type="protein sequence ID" value="NDW05632.1"/>
    <property type="molecule type" value="Genomic_DNA"/>
</dbReference>
<evidence type="ECO:0000256" key="13">
    <source>
        <dbReference type="SAM" id="MobiDB-lite"/>
    </source>
</evidence>
<evidence type="ECO:0000256" key="14">
    <source>
        <dbReference type="SAM" id="Phobius"/>
    </source>
</evidence>
<evidence type="ECO:0000256" key="7">
    <source>
        <dbReference type="ARBA" id="ARBA00022692"/>
    </source>
</evidence>
<evidence type="ECO:0000256" key="9">
    <source>
        <dbReference type="ARBA" id="ARBA00022989"/>
    </source>
</evidence>
<protein>
    <recommendedName>
        <fullName evidence="3">Biopolymer transport protein ExbB</fullName>
    </recommendedName>
</protein>
<feature type="domain" description="MotA/TolQ/ExbB proton channel" evidence="16">
    <location>
        <begin position="235"/>
        <end position="335"/>
    </location>
</feature>
<feature type="transmembrane region" description="Helical" evidence="14">
    <location>
        <begin position="264"/>
        <end position="289"/>
    </location>
</feature>
<dbReference type="InterPro" id="IPR002898">
    <property type="entry name" value="MotA_ExbB_proton_chnl"/>
</dbReference>
<keyword evidence="15" id="KW-0732">Signal</keyword>
<keyword evidence="7 14" id="KW-0812">Transmembrane</keyword>
<dbReference type="GO" id="GO:0005886">
    <property type="term" value="C:plasma membrane"/>
    <property type="evidence" value="ECO:0007669"/>
    <property type="project" value="UniProtKB-SubCell"/>
</dbReference>
<evidence type="ECO:0000313" key="18">
    <source>
        <dbReference type="Proteomes" id="UP000469011"/>
    </source>
</evidence>
<keyword evidence="6" id="KW-0997">Cell inner membrane</keyword>
<evidence type="ECO:0000256" key="12">
    <source>
        <dbReference type="RuleBase" id="RU004057"/>
    </source>
</evidence>
<sequence>MLFLALSLSAHGGLAVAQEPASPTPGAEAPSQTQGRVVPGESGAPRANAPETPAPAEAAPADAAAEDAGPAAPAGNADSPAASASPAQDTPSNGVAAAPGSVPAGNGEAASTGGERAAGSPASGGEPVLFQEPRDAKLPHDLSPWGMFMAADWVVKGVMIALALASLATWTILLVKGFEVFGAKWRARSGVKRLARADSLEAAIGDERNAARWRGPVGALARSAAHEWRRSGELSAEGVKERVAMALGRIEANASRSLNRGTGILATVGSIAPFVGLFGTVWGIMNSFIGISEANTTNLAVVAPGIAEALLATAIGLVAAIPAVVVYNVFARSIAGYRAILSDASALVLQHLSRDLERRTASRHGAVPLAQAAE</sequence>
<comment type="subunit">
    <text evidence="2">The accessory proteins ExbB and ExbD seem to form a complex with TonB.</text>
</comment>
<proteinExistence type="inferred from homology"/>
<evidence type="ECO:0000256" key="1">
    <source>
        <dbReference type="ARBA" id="ARBA00004429"/>
    </source>
</evidence>
<dbReference type="Pfam" id="PF01618">
    <property type="entry name" value="MotA_ExbB"/>
    <property type="match status" value="1"/>
</dbReference>
<dbReference type="GO" id="GO:0022857">
    <property type="term" value="F:transmembrane transporter activity"/>
    <property type="evidence" value="ECO:0007669"/>
    <property type="project" value="InterPro"/>
</dbReference>
<evidence type="ECO:0000259" key="16">
    <source>
        <dbReference type="Pfam" id="PF01618"/>
    </source>
</evidence>
<keyword evidence="8 12" id="KW-0653">Protein transport</keyword>
<reference evidence="17 18" key="1">
    <citation type="submission" date="2020-01" db="EMBL/GenBank/DDBJ databases">
        <title>Jiella pacifica sp. nov.</title>
        <authorList>
            <person name="Xue Z."/>
            <person name="Zhu S."/>
            <person name="Chen J."/>
            <person name="Yang J."/>
        </authorList>
    </citation>
    <scope>NUCLEOTIDE SEQUENCE [LARGE SCALE GENOMIC DNA]</scope>
    <source>
        <strain evidence="17 18">40Bstr34</strain>
    </source>
</reference>
<evidence type="ECO:0000256" key="3">
    <source>
        <dbReference type="ARBA" id="ARBA00022093"/>
    </source>
</evidence>
<dbReference type="InterPro" id="IPR050790">
    <property type="entry name" value="ExbB/TolQ_transport"/>
</dbReference>
<organism evidence="17 18">
    <name type="scientific">Jiella pacifica</name>
    <dbReference type="NCBI Taxonomy" id="2696469"/>
    <lineage>
        <taxon>Bacteria</taxon>
        <taxon>Pseudomonadati</taxon>
        <taxon>Pseudomonadota</taxon>
        <taxon>Alphaproteobacteria</taxon>
        <taxon>Hyphomicrobiales</taxon>
        <taxon>Aurantimonadaceae</taxon>
        <taxon>Jiella</taxon>
    </lineage>
</organism>
<keyword evidence="10 14" id="KW-0472">Membrane</keyword>
<comment type="subcellular location">
    <subcellularLocation>
        <location evidence="1">Cell inner membrane</location>
        <topology evidence="1">Multi-pass membrane protein</topology>
    </subcellularLocation>
    <subcellularLocation>
        <location evidence="12">Membrane</location>
        <topology evidence="12">Multi-pass membrane protein</topology>
    </subcellularLocation>
</comment>
<feature type="transmembrane region" description="Helical" evidence="14">
    <location>
        <begin position="309"/>
        <end position="330"/>
    </location>
</feature>
<comment type="function">
    <text evidence="11">Involved in the TonB-dependent energy-dependent transport of various receptor-bound substrates. Protects ExbD from proteolytic degradation and functionally stabilizes TonB.</text>
</comment>
<feature type="region of interest" description="Disordered" evidence="13">
    <location>
        <begin position="16"/>
        <end position="130"/>
    </location>
</feature>
<feature type="transmembrane region" description="Helical" evidence="14">
    <location>
        <begin position="153"/>
        <end position="175"/>
    </location>
</feature>
<evidence type="ECO:0000256" key="15">
    <source>
        <dbReference type="SAM" id="SignalP"/>
    </source>
</evidence>
<evidence type="ECO:0000256" key="10">
    <source>
        <dbReference type="ARBA" id="ARBA00023136"/>
    </source>
</evidence>
<dbReference type="AlphaFoldDB" id="A0A6N9T4X8"/>
<keyword evidence="4 12" id="KW-0813">Transport</keyword>
<comment type="similarity">
    <text evidence="12">Belongs to the exbB/tolQ family.</text>
</comment>
<evidence type="ECO:0000256" key="6">
    <source>
        <dbReference type="ARBA" id="ARBA00022519"/>
    </source>
</evidence>
<dbReference type="NCBIfam" id="TIGR02797">
    <property type="entry name" value="exbB"/>
    <property type="match status" value="1"/>
</dbReference>
<gene>
    <name evidence="17" type="primary">exbB</name>
    <name evidence="17" type="ORF">GTK09_14495</name>
</gene>
<evidence type="ECO:0000256" key="5">
    <source>
        <dbReference type="ARBA" id="ARBA00022475"/>
    </source>
</evidence>
<keyword evidence="18" id="KW-1185">Reference proteome</keyword>
<evidence type="ECO:0000256" key="2">
    <source>
        <dbReference type="ARBA" id="ARBA00011471"/>
    </source>
</evidence>
<keyword evidence="9 14" id="KW-1133">Transmembrane helix</keyword>
<evidence type="ECO:0000256" key="8">
    <source>
        <dbReference type="ARBA" id="ARBA00022927"/>
    </source>
</evidence>
<feature type="compositionally biased region" description="Low complexity" evidence="13">
    <location>
        <begin position="44"/>
        <end position="107"/>
    </location>
</feature>
<dbReference type="GO" id="GO:0017038">
    <property type="term" value="P:protein import"/>
    <property type="evidence" value="ECO:0007669"/>
    <property type="project" value="TreeGrafter"/>
</dbReference>
<dbReference type="PANTHER" id="PTHR30625">
    <property type="entry name" value="PROTEIN TOLQ"/>
    <property type="match status" value="1"/>
</dbReference>